<dbReference type="InterPro" id="IPR022998">
    <property type="entry name" value="ThiamineP_synth_TenI"/>
</dbReference>
<gene>
    <name evidence="4" type="ORF">NDO55_09570</name>
</gene>
<reference evidence="4" key="1">
    <citation type="submission" date="2022-06" db="EMBL/GenBank/DDBJ databases">
        <title>Sphingomicrobium sedimins sp. nov., a marine bacterium isolated from tidal flat.</title>
        <authorList>
            <person name="Kim C.-H."/>
            <person name="Yoo Y."/>
            <person name="Kim J.-J."/>
        </authorList>
    </citation>
    <scope>NUCLEOTIDE SEQUENCE</scope>
    <source>
        <strain evidence="4">GRR-S6-50</strain>
    </source>
</reference>
<dbReference type="SUPFAM" id="SSF51391">
    <property type="entry name" value="Thiamin phosphate synthase"/>
    <property type="match status" value="1"/>
</dbReference>
<evidence type="ECO:0000256" key="1">
    <source>
        <dbReference type="ARBA" id="ARBA00004948"/>
    </source>
</evidence>
<evidence type="ECO:0000313" key="5">
    <source>
        <dbReference type="Proteomes" id="UP001155128"/>
    </source>
</evidence>
<dbReference type="GO" id="GO:0004789">
    <property type="term" value="F:thiamine-phosphate diphosphorylase activity"/>
    <property type="evidence" value="ECO:0007669"/>
    <property type="project" value="TreeGrafter"/>
</dbReference>
<dbReference type="Gene3D" id="3.20.20.70">
    <property type="entry name" value="Aldolase class I"/>
    <property type="match status" value="1"/>
</dbReference>
<evidence type="ECO:0000313" key="4">
    <source>
        <dbReference type="EMBL" id="MCM8558069.1"/>
    </source>
</evidence>
<organism evidence="4 5">
    <name type="scientific">Sphingomicrobium sediminis</name>
    <dbReference type="NCBI Taxonomy" id="2950949"/>
    <lineage>
        <taxon>Bacteria</taxon>
        <taxon>Pseudomonadati</taxon>
        <taxon>Pseudomonadota</taxon>
        <taxon>Alphaproteobacteria</taxon>
        <taxon>Sphingomonadales</taxon>
        <taxon>Sphingomonadaceae</taxon>
        <taxon>Sphingomicrobium</taxon>
    </lineage>
</organism>
<evidence type="ECO:0000259" key="3">
    <source>
        <dbReference type="Pfam" id="PF02581"/>
    </source>
</evidence>
<dbReference type="Pfam" id="PF02581">
    <property type="entry name" value="TMP-TENI"/>
    <property type="match status" value="1"/>
</dbReference>
<dbReference type="RefSeq" id="WP_252114687.1">
    <property type="nucleotide sequence ID" value="NZ_JAMSHT010000001.1"/>
</dbReference>
<dbReference type="InterPro" id="IPR013785">
    <property type="entry name" value="Aldolase_TIM"/>
</dbReference>
<comment type="caution">
    <text evidence="4">The sequence shown here is derived from an EMBL/GenBank/DDBJ whole genome shotgun (WGS) entry which is preliminary data.</text>
</comment>
<name>A0A9X2J2S4_9SPHN</name>
<keyword evidence="5" id="KW-1185">Reference proteome</keyword>
<dbReference type="CDD" id="cd00564">
    <property type="entry name" value="TMP_TenI"/>
    <property type="match status" value="1"/>
</dbReference>
<feature type="domain" description="Thiamine phosphate synthase/TenI" evidence="3">
    <location>
        <begin position="8"/>
        <end position="169"/>
    </location>
</feature>
<evidence type="ECO:0000256" key="2">
    <source>
        <dbReference type="ARBA" id="ARBA00022977"/>
    </source>
</evidence>
<protein>
    <submittedName>
        <fullName evidence="4">Thiamine phosphate synthase</fullName>
    </submittedName>
</protein>
<keyword evidence="2" id="KW-0784">Thiamine biosynthesis</keyword>
<dbReference type="PANTHER" id="PTHR20857">
    <property type="entry name" value="THIAMINE-PHOSPHATE PYROPHOSPHORYLASE"/>
    <property type="match status" value="1"/>
</dbReference>
<dbReference type="AlphaFoldDB" id="A0A9X2J2S4"/>
<dbReference type="GO" id="GO:0005737">
    <property type="term" value="C:cytoplasm"/>
    <property type="evidence" value="ECO:0007669"/>
    <property type="project" value="TreeGrafter"/>
</dbReference>
<dbReference type="EMBL" id="JAMSHT010000001">
    <property type="protein sequence ID" value="MCM8558069.1"/>
    <property type="molecule type" value="Genomic_DNA"/>
</dbReference>
<proteinExistence type="predicted"/>
<dbReference type="PANTHER" id="PTHR20857:SF15">
    <property type="entry name" value="THIAMINE-PHOSPHATE SYNTHASE"/>
    <property type="match status" value="1"/>
</dbReference>
<dbReference type="GO" id="GO:0009228">
    <property type="term" value="P:thiamine biosynthetic process"/>
    <property type="evidence" value="ECO:0007669"/>
    <property type="project" value="UniProtKB-KW"/>
</dbReference>
<sequence>MPPRQTFFTDERVAHDEMIAILERLPQGSGVVFRHDGLPGLNRIRLGQKVAEICHSRGLVLSVAGEVSLAHLLNAKMVHRPAQDPEGLPFSLPVHDEAEARDARERGADLIYVSPVFATQSHPGAPHLGLERAKQLAEMAGCPAIALGGMDETRFAELSGFAGWAGIGAFAA</sequence>
<dbReference type="Proteomes" id="UP001155128">
    <property type="component" value="Unassembled WGS sequence"/>
</dbReference>
<accession>A0A9X2J2S4</accession>
<comment type="pathway">
    <text evidence="1">Cofactor biosynthesis; thiamine diphosphate biosynthesis.</text>
</comment>
<dbReference type="InterPro" id="IPR036206">
    <property type="entry name" value="ThiamineP_synth_sf"/>
</dbReference>